<gene>
    <name evidence="1" type="ordered locus">Mmcs_5476</name>
</gene>
<protein>
    <submittedName>
        <fullName evidence="1">Uncharacterized protein</fullName>
    </submittedName>
</protein>
<proteinExistence type="predicted"/>
<keyword evidence="1" id="KW-0614">Plasmid</keyword>
<sequence>MSAARTASKSPRPTGFASVTASARLHLCAVDEEPAVRTCHVAAVLAFTPGVRHAGDRMQVQFDHGPTAMWVYQELAHKDVALVNVGHDGGTVEVRNPQIVLGRHGFRGGRWMFGHGMPAALGISRGALHAAGSFARTGLKVACPSTPMLLKLIAVMSRLGIEAKPTEFSPRAAIAPAEVPAALERLGVADVAAQYRLLRETNVMGDKS</sequence>
<evidence type="ECO:0000313" key="1">
    <source>
        <dbReference type="EMBL" id="ABG11576.1"/>
    </source>
</evidence>
<dbReference type="KEGG" id="mmc:Mmcs_5476"/>
<organism evidence="1">
    <name type="scientific">Mycobacterium sp. (strain MCS)</name>
    <dbReference type="NCBI Taxonomy" id="164756"/>
    <lineage>
        <taxon>Bacteria</taxon>
        <taxon>Bacillati</taxon>
        <taxon>Actinomycetota</taxon>
        <taxon>Actinomycetes</taxon>
        <taxon>Mycobacteriales</taxon>
        <taxon>Mycobacteriaceae</taxon>
        <taxon>Mycobacterium</taxon>
    </lineage>
</organism>
<name>A0A5Q5BST3_MYCSS</name>
<reference evidence="1" key="1">
    <citation type="submission" date="2006-06" db="EMBL/GenBank/DDBJ databases">
        <title>Complete sequence of plasmid of Mycobacterium sp. MCS.</title>
        <authorList>
            <consortium name="US DOE Joint Genome Institute"/>
            <person name="Copeland A."/>
            <person name="Lucas S."/>
            <person name="Lapidus A."/>
            <person name="Barry K."/>
            <person name="Detter J.C."/>
            <person name="Glavina del Rio T."/>
            <person name="Hammon N."/>
            <person name="Israni S."/>
            <person name="Dalin E."/>
            <person name="Tice H."/>
            <person name="Pitluck S."/>
            <person name="Martinez M."/>
            <person name="Schmutz J."/>
            <person name="Larimer F."/>
            <person name="Land M."/>
            <person name="Hauser L."/>
            <person name="Kyrpides N."/>
            <person name="Kim E."/>
            <person name="Miller C.D."/>
            <person name="Hughes J.E."/>
            <person name="Anderson A.J."/>
            <person name="Sims R.C."/>
            <person name="Richardson P."/>
        </authorList>
    </citation>
    <scope>NUCLEOTIDE SEQUENCE [LARGE SCALE GENOMIC DNA]</scope>
    <source>
        <strain evidence="1">MCS</strain>
        <plasmid evidence="1">Plasmid1</plasmid>
    </source>
</reference>
<geneLocation type="plasmid" evidence="1">
    <name>Plasmid1</name>
</geneLocation>
<dbReference type="AlphaFoldDB" id="A0A5Q5BST3"/>
<dbReference type="EMBL" id="CP000385">
    <property type="protein sequence ID" value="ABG11576.1"/>
    <property type="molecule type" value="Genomic_DNA"/>
</dbReference>
<accession>A0A5Q5BST3</accession>